<dbReference type="PIRSF" id="PIRSF006648">
    <property type="entry name" value="DrrB"/>
    <property type="match status" value="1"/>
</dbReference>
<dbReference type="PANTHER" id="PTHR43229:SF2">
    <property type="entry name" value="NODULATION PROTEIN J"/>
    <property type="match status" value="1"/>
</dbReference>
<evidence type="ECO:0000259" key="13">
    <source>
        <dbReference type="PROSITE" id="PS51012"/>
    </source>
</evidence>
<dbReference type="InterPro" id="IPR051784">
    <property type="entry name" value="Nod_factor_ABC_transporter"/>
</dbReference>
<dbReference type="PANTHER" id="PTHR43229">
    <property type="entry name" value="NODULATION PROTEIN J"/>
    <property type="match status" value="1"/>
</dbReference>
<keyword evidence="10 12" id="KW-0472">Membrane</keyword>
<feature type="transmembrane region" description="Helical" evidence="12">
    <location>
        <begin position="229"/>
        <end position="248"/>
    </location>
</feature>
<keyword evidence="15" id="KW-1185">Reference proteome</keyword>
<keyword evidence="4 12" id="KW-0813">Transport</keyword>
<feature type="domain" description="ABC transmembrane type-2" evidence="13">
    <location>
        <begin position="28"/>
        <end position="254"/>
    </location>
</feature>
<evidence type="ECO:0000256" key="12">
    <source>
        <dbReference type="RuleBase" id="RU361157"/>
    </source>
</evidence>
<dbReference type="PROSITE" id="PS51012">
    <property type="entry name" value="ABC_TM2"/>
    <property type="match status" value="1"/>
</dbReference>
<keyword evidence="6 12" id="KW-1003">Cell membrane</keyword>
<evidence type="ECO:0000256" key="11">
    <source>
        <dbReference type="ARBA" id="ARBA00025119"/>
    </source>
</evidence>
<evidence type="ECO:0000256" key="6">
    <source>
        <dbReference type="ARBA" id="ARBA00022475"/>
    </source>
</evidence>
<dbReference type="Proteomes" id="UP001628193">
    <property type="component" value="Unassembled WGS sequence"/>
</dbReference>
<evidence type="ECO:0000256" key="5">
    <source>
        <dbReference type="ARBA" id="ARBA00022458"/>
    </source>
</evidence>
<name>A0ABQ0C4N4_9PROT</name>
<dbReference type="InterPro" id="IPR000412">
    <property type="entry name" value="ABC_2_transport"/>
</dbReference>
<dbReference type="Pfam" id="PF01061">
    <property type="entry name" value="ABC2_membrane"/>
    <property type="match status" value="1"/>
</dbReference>
<evidence type="ECO:0000313" key="15">
    <source>
        <dbReference type="Proteomes" id="UP001628193"/>
    </source>
</evidence>
<comment type="similarity">
    <text evidence="2">Belongs to the ABC-2 integral membrane protein family. Lipooligosaccharide exporter (TC 3.A.1.102) subfamily.</text>
</comment>
<dbReference type="RefSeq" id="WP_420903561.1">
    <property type="nucleotide sequence ID" value="NZ_BAAFGK010000001.1"/>
</dbReference>
<keyword evidence="5" id="KW-0536">Nodulation</keyword>
<evidence type="ECO:0000256" key="10">
    <source>
        <dbReference type="ARBA" id="ARBA00023136"/>
    </source>
</evidence>
<protein>
    <recommendedName>
        <fullName evidence="12">Transport permease protein</fullName>
    </recommendedName>
</protein>
<keyword evidence="7" id="KW-0997">Cell inner membrane</keyword>
<keyword evidence="9 12" id="KW-1133">Transmembrane helix</keyword>
<reference evidence="14 15" key="1">
    <citation type="submission" date="2024-09" db="EMBL/GenBank/DDBJ databases">
        <title>Draft genome sequence of Candidatus Magnetaquicoccaceae bacterium FCR-1.</title>
        <authorList>
            <person name="Shimoshige H."/>
            <person name="Shimamura S."/>
            <person name="Taoka A."/>
            <person name="Kobayashi H."/>
            <person name="Maekawa T."/>
        </authorList>
    </citation>
    <scope>NUCLEOTIDE SEQUENCE [LARGE SCALE GENOMIC DNA]</scope>
    <source>
        <strain evidence="14 15">FCR-1</strain>
    </source>
</reference>
<feature type="transmembrane region" description="Helical" evidence="12">
    <location>
        <begin position="26"/>
        <end position="48"/>
    </location>
</feature>
<comment type="function">
    <text evidence="11">Part of the ABC transporter complex NodIJ involved in the export of the nodulation factors (Nod factors), the bacterial signal molecules that induce symbiosis and subsequent nodulation induction. Nod factors are LCO (lipo-chitin oligosaccharide), a modified beta-1,4-linked N-acetylglucosamine oligosaccharide. This subunit encodes the transporter.</text>
</comment>
<evidence type="ECO:0000256" key="8">
    <source>
        <dbReference type="ARBA" id="ARBA00022692"/>
    </source>
</evidence>
<evidence type="ECO:0000256" key="4">
    <source>
        <dbReference type="ARBA" id="ARBA00022448"/>
    </source>
</evidence>
<comment type="subunit">
    <text evidence="3">The complex is composed of two ATP-binding proteins (NodI) and two transmembrane proteins (NodJ).</text>
</comment>
<evidence type="ECO:0000256" key="3">
    <source>
        <dbReference type="ARBA" id="ARBA00011350"/>
    </source>
</evidence>
<gene>
    <name evidence="14" type="ORF">SIID45300_00146</name>
</gene>
<dbReference type="PRINTS" id="PR00164">
    <property type="entry name" value="ABC2TRNSPORT"/>
</dbReference>
<keyword evidence="8 12" id="KW-0812">Transmembrane</keyword>
<feature type="transmembrane region" description="Helical" evidence="12">
    <location>
        <begin position="60"/>
        <end position="83"/>
    </location>
</feature>
<comment type="subcellular location">
    <subcellularLocation>
        <location evidence="1 12">Cell inner membrane</location>
        <topology evidence="1 12">Multi-pass membrane protein</topology>
    </subcellularLocation>
</comment>
<dbReference type="NCBIfam" id="TIGR01291">
    <property type="entry name" value="nodJ"/>
    <property type="match status" value="1"/>
</dbReference>
<evidence type="ECO:0000256" key="7">
    <source>
        <dbReference type="ARBA" id="ARBA00022519"/>
    </source>
</evidence>
<comment type="caution">
    <text evidence="14">The sequence shown here is derived from an EMBL/GenBank/DDBJ whole genome shotgun (WGS) entry which is preliminary data.</text>
</comment>
<proteinExistence type="inferred from homology"/>
<evidence type="ECO:0000256" key="1">
    <source>
        <dbReference type="ARBA" id="ARBA00004429"/>
    </source>
</evidence>
<accession>A0ABQ0C4N4</accession>
<organism evidence="14 15">
    <name type="scientific">Candidatus Magnetaquiglobus chichijimensis</name>
    <dbReference type="NCBI Taxonomy" id="3141448"/>
    <lineage>
        <taxon>Bacteria</taxon>
        <taxon>Pseudomonadati</taxon>
        <taxon>Pseudomonadota</taxon>
        <taxon>Magnetococcia</taxon>
        <taxon>Magnetococcales</taxon>
        <taxon>Candidatus Magnetaquicoccaceae</taxon>
        <taxon>Candidatus Magnetaquiglobus</taxon>
    </lineage>
</organism>
<feature type="transmembrane region" description="Helical" evidence="12">
    <location>
        <begin position="95"/>
        <end position="115"/>
    </location>
</feature>
<evidence type="ECO:0000313" key="14">
    <source>
        <dbReference type="EMBL" id="GAB0055849.1"/>
    </source>
</evidence>
<evidence type="ECO:0000256" key="2">
    <source>
        <dbReference type="ARBA" id="ARBA00008394"/>
    </source>
</evidence>
<dbReference type="EMBL" id="BAAFGK010000001">
    <property type="protein sequence ID" value="GAB0055849.1"/>
    <property type="molecule type" value="Genomic_DNA"/>
</dbReference>
<dbReference type="InterPro" id="IPR047817">
    <property type="entry name" value="ABC2_TM_bact-type"/>
</dbReference>
<dbReference type="InterPro" id="IPR005981">
    <property type="entry name" value="ABC_transptNodJ"/>
</dbReference>
<feature type="transmembrane region" description="Helical" evidence="12">
    <location>
        <begin position="144"/>
        <end position="167"/>
    </location>
</feature>
<evidence type="ECO:0000256" key="9">
    <source>
        <dbReference type="ARBA" id="ARBA00022989"/>
    </source>
</evidence>
<feature type="transmembrane region" description="Helical" evidence="12">
    <location>
        <begin position="173"/>
        <end position="192"/>
    </location>
</feature>
<sequence>MRHTILPSPLFVHVWRRHFLVWRKNIATSIVGNLGEPFLYLLGMGYGLGRYVETMGEIPYAVYLTAGILASNSMYAATFESIYNSFTRMTRQQTFHAMLATPVSIADIVAGEVTWAATKSLLSGSAILLVGWLMGSVTAPTALLALPVVLLSGLVFASMGMVVTATAPNYDFFMYYFTLIITPMFLFCGVFFPVDTLPLPLTLATQLLPLTHVVALIRPLTTGLPFEYPLWHLAALLALLALCFPLAVNRIRKRIIV</sequence>
<dbReference type="InterPro" id="IPR013525">
    <property type="entry name" value="ABC2_TM"/>
</dbReference>